<dbReference type="AlphaFoldDB" id="A0AA38HG24"/>
<dbReference type="InterPro" id="IPR013901">
    <property type="entry name" value="Anthrone_oxy"/>
</dbReference>
<feature type="transmembrane region" description="Helical" evidence="5">
    <location>
        <begin position="21"/>
        <end position="43"/>
    </location>
</feature>
<sequence length="177" mass="19323">MSVIGHLRMIPSAAWPLGVGLLVNSAILFGNVGVDLAGAVPISREKLGKTDLRPKDNVRIWSLFYKTAASYIVPGIISTTSLHLLAAYLTPSRRVRNFALTAALVSLSIIPHTLLFILPTNKILLGLDKKAELRPAEEKDVGYYIGRWSALHKGRYVQYVTSWTAGLGALMGVVGRW</sequence>
<accession>A0AA38HG24</accession>
<dbReference type="PANTHER" id="PTHR35042:SF1">
    <property type="entry name" value="DUF1772-DOMAIN-CONTAINING PROTEIN"/>
    <property type="match status" value="1"/>
</dbReference>
<evidence type="ECO:0008006" key="8">
    <source>
        <dbReference type="Google" id="ProtNLM"/>
    </source>
</evidence>
<comment type="subcellular location">
    <subcellularLocation>
        <location evidence="1">Membrane</location>
        <topology evidence="1">Multi-pass membrane protein</topology>
    </subcellularLocation>
</comment>
<keyword evidence="4 5" id="KW-0472">Membrane</keyword>
<feature type="transmembrane region" description="Helical" evidence="5">
    <location>
        <begin position="98"/>
        <end position="118"/>
    </location>
</feature>
<dbReference type="RefSeq" id="XP_052947916.1">
    <property type="nucleotide sequence ID" value="XM_053092033.1"/>
</dbReference>
<comment type="caution">
    <text evidence="6">The sequence shown here is derived from an EMBL/GenBank/DDBJ whole genome shotgun (WGS) entry which is preliminary data.</text>
</comment>
<evidence type="ECO:0000256" key="4">
    <source>
        <dbReference type="ARBA" id="ARBA00023136"/>
    </source>
</evidence>
<protein>
    <recommendedName>
        <fullName evidence="8">DUF1772-domain-containing protein</fullName>
    </recommendedName>
</protein>
<gene>
    <name evidence="6" type="ORF">MKK02DRAFT_42528</name>
</gene>
<proteinExistence type="predicted"/>
<dbReference type="Proteomes" id="UP001164286">
    <property type="component" value="Unassembled WGS sequence"/>
</dbReference>
<name>A0AA38HG24_9TREE</name>
<evidence type="ECO:0000313" key="6">
    <source>
        <dbReference type="EMBL" id="KAI9638139.1"/>
    </source>
</evidence>
<feature type="transmembrane region" description="Helical" evidence="5">
    <location>
        <begin position="63"/>
        <end position="86"/>
    </location>
</feature>
<evidence type="ECO:0000256" key="3">
    <source>
        <dbReference type="ARBA" id="ARBA00022989"/>
    </source>
</evidence>
<dbReference type="Pfam" id="PF08592">
    <property type="entry name" value="Anthrone_oxy"/>
    <property type="match status" value="1"/>
</dbReference>
<keyword evidence="2 5" id="KW-0812">Transmembrane</keyword>
<dbReference type="PANTHER" id="PTHR35042">
    <property type="entry name" value="ANTHRONE OXYGENASE ENCC"/>
    <property type="match status" value="1"/>
</dbReference>
<dbReference type="EMBL" id="JAKWFO010000003">
    <property type="protein sequence ID" value="KAI9638139.1"/>
    <property type="molecule type" value="Genomic_DNA"/>
</dbReference>
<keyword evidence="7" id="KW-1185">Reference proteome</keyword>
<evidence type="ECO:0000256" key="2">
    <source>
        <dbReference type="ARBA" id="ARBA00022692"/>
    </source>
</evidence>
<evidence type="ECO:0000313" key="7">
    <source>
        <dbReference type="Proteomes" id="UP001164286"/>
    </source>
</evidence>
<feature type="transmembrane region" description="Helical" evidence="5">
    <location>
        <begin position="156"/>
        <end position="175"/>
    </location>
</feature>
<reference evidence="6" key="1">
    <citation type="journal article" date="2022" name="G3 (Bethesda)">
        <title>High quality genome of the basidiomycete yeast Dioszegia hungarica PDD-24b-2 isolated from cloud water.</title>
        <authorList>
            <person name="Jarrige D."/>
            <person name="Haridas S."/>
            <person name="Bleykasten-Grosshans C."/>
            <person name="Joly M."/>
            <person name="Nadalig T."/>
            <person name="Sancelme M."/>
            <person name="Vuilleumier S."/>
            <person name="Grigoriev I.V."/>
            <person name="Amato P."/>
            <person name="Bringel F."/>
        </authorList>
    </citation>
    <scope>NUCLEOTIDE SEQUENCE</scope>
    <source>
        <strain evidence="6">PDD-24b-2</strain>
    </source>
</reference>
<evidence type="ECO:0000256" key="1">
    <source>
        <dbReference type="ARBA" id="ARBA00004141"/>
    </source>
</evidence>
<organism evidence="6 7">
    <name type="scientific">Dioszegia hungarica</name>
    <dbReference type="NCBI Taxonomy" id="4972"/>
    <lineage>
        <taxon>Eukaryota</taxon>
        <taxon>Fungi</taxon>
        <taxon>Dikarya</taxon>
        <taxon>Basidiomycota</taxon>
        <taxon>Agaricomycotina</taxon>
        <taxon>Tremellomycetes</taxon>
        <taxon>Tremellales</taxon>
        <taxon>Bulleribasidiaceae</taxon>
        <taxon>Dioszegia</taxon>
    </lineage>
</organism>
<evidence type="ECO:0000256" key="5">
    <source>
        <dbReference type="SAM" id="Phobius"/>
    </source>
</evidence>
<keyword evidence="3 5" id="KW-1133">Transmembrane helix</keyword>
<dbReference type="GeneID" id="77731238"/>
<dbReference type="GO" id="GO:0016020">
    <property type="term" value="C:membrane"/>
    <property type="evidence" value="ECO:0007669"/>
    <property type="project" value="UniProtKB-SubCell"/>
</dbReference>